<reference evidence="3" key="1">
    <citation type="journal article" date="2013" name="G3 (Bethesda)">
        <title>Comparative genomics of a plant-pathogenic fungus, Pyrenophora tritici-repentis, reveals transduplication and the impact of repeat elements on pathogenicity and population divergence.</title>
        <authorList>
            <person name="Manning V.A."/>
            <person name="Pandelova I."/>
            <person name="Dhillon B."/>
            <person name="Wilhelm L.J."/>
            <person name="Goodwin S.B."/>
            <person name="Berlin A.M."/>
            <person name="Figueroa M."/>
            <person name="Freitag M."/>
            <person name="Hane J.K."/>
            <person name="Henrissat B."/>
            <person name="Holman W.H."/>
            <person name="Kodira C.D."/>
            <person name="Martin J."/>
            <person name="Oliver R.P."/>
            <person name="Robbertse B."/>
            <person name="Schackwitz W."/>
            <person name="Schwartz D.C."/>
            <person name="Spatafora J.W."/>
            <person name="Turgeon B.G."/>
            <person name="Yandava C."/>
            <person name="Young S."/>
            <person name="Zhou S."/>
            <person name="Zeng Q."/>
            <person name="Grigoriev I.V."/>
            <person name="Ma L.-J."/>
            <person name="Ciuffetti L.M."/>
        </authorList>
    </citation>
    <scope>NUCLEOTIDE SEQUENCE [LARGE SCALE GENOMIC DNA]</scope>
    <source>
        <strain evidence="3">Pt-1C-BFP</strain>
    </source>
</reference>
<dbReference type="GeneID" id="6350181"/>
<dbReference type="InParanoid" id="B2WPF3"/>
<gene>
    <name evidence="2" type="ORF">PTRG_11863</name>
</gene>
<dbReference type="KEGG" id="ptrr:6350181"/>
<accession>B2WPF3</accession>
<dbReference type="PANTHER" id="PTHR38846">
    <property type="entry name" value="C3H1-TYPE DOMAIN-CONTAINING PROTEIN"/>
    <property type="match status" value="1"/>
</dbReference>
<dbReference type="HOGENOM" id="CLU_787884_0_0_1"/>
<feature type="region of interest" description="Disordered" evidence="1">
    <location>
        <begin position="1"/>
        <end position="31"/>
    </location>
</feature>
<dbReference type="STRING" id="426418.B2WPF3"/>
<name>B2WPF3_PYRTR</name>
<dbReference type="AlphaFoldDB" id="B2WPF3"/>
<dbReference type="Proteomes" id="UP000001471">
    <property type="component" value="Unassembled WGS sequence"/>
</dbReference>
<proteinExistence type="predicted"/>
<evidence type="ECO:0000313" key="3">
    <source>
        <dbReference type="Proteomes" id="UP000001471"/>
    </source>
</evidence>
<dbReference type="OrthoDB" id="3696768at2759"/>
<dbReference type="EMBL" id="DS231636">
    <property type="protein sequence ID" value="EDU46019.1"/>
    <property type="molecule type" value="Genomic_DNA"/>
</dbReference>
<sequence length="352" mass="40293">MTRKKNNTRAHPAPAPPPPPHPQPNNSNNPQAGIWFRQFHPFVYDPTAGLLSNFTRLAAQRNWGPKLRRRRWTECQEEEFGHAFGTDTNKLAAWQELCREVGIVEEEVPGSIRGCRTIFVSRSWCSPYYTVNVKMLNTPRAWSLRQYTKQFPDLMQSVTESNNKTEDQKQAEELRRLAERKAIDRDYIDYIISSDVDKLAKNGENRASREELLAMITPRFEGYYDMSLALDRLYEARMQDNLPGYRDFASISPMLVIRDMTLAADQEAERQTTEHKQTTDELASMLDFCTKVHLTTASATLKFLDGLGFAQDPKIKSLRSMLEKSQRALIDNHKACVEAGILTKENTKSNGA</sequence>
<dbReference type="PANTHER" id="PTHR38846:SF1">
    <property type="entry name" value="C3H1-TYPE DOMAIN-CONTAINING PROTEIN"/>
    <property type="match status" value="1"/>
</dbReference>
<evidence type="ECO:0000256" key="1">
    <source>
        <dbReference type="SAM" id="MobiDB-lite"/>
    </source>
</evidence>
<organism evidence="2 3">
    <name type="scientific">Pyrenophora tritici-repentis (strain Pt-1C-BFP)</name>
    <name type="common">Wheat tan spot fungus</name>
    <name type="synonym">Drechslera tritici-repentis</name>
    <dbReference type="NCBI Taxonomy" id="426418"/>
    <lineage>
        <taxon>Eukaryota</taxon>
        <taxon>Fungi</taxon>
        <taxon>Dikarya</taxon>
        <taxon>Ascomycota</taxon>
        <taxon>Pezizomycotina</taxon>
        <taxon>Dothideomycetes</taxon>
        <taxon>Pleosporomycetidae</taxon>
        <taxon>Pleosporales</taxon>
        <taxon>Pleosporineae</taxon>
        <taxon>Pleosporaceae</taxon>
        <taxon>Pyrenophora</taxon>
    </lineage>
</organism>
<protein>
    <submittedName>
        <fullName evidence="2">Uncharacterized protein</fullName>
    </submittedName>
</protein>
<evidence type="ECO:0000313" key="2">
    <source>
        <dbReference type="EMBL" id="EDU46019.1"/>
    </source>
</evidence>
<dbReference type="eggNOG" id="ENOG502SUS8">
    <property type="taxonomic scope" value="Eukaryota"/>
</dbReference>
<feature type="compositionally biased region" description="Pro residues" evidence="1">
    <location>
        <begin position="13"/>
        <end position="23"/>
    </location>
</feature>